<sequence>CAKYIIKLPALRDLNVRSTRFGDAGLELISEHLNQLEILNLSETPVTDKGLTYLANMKMLRKLNLNSTNISDLAILILQESLPTLEECEILYTNG</sequence>
<reference evidence="1" key="1">
    <citation type="submission" date="2021-02" db="EMBL/GenBank/DDBJ databases">
        <authorList>
            <person name="Nowell W R."/>
        </authorList>
    </citation>
    <scope>NUCLEOTIDE SEQUENCE</scope>
</reference>
<dbReference type="SUPFAM" id="SSF52047">
    <property type="entry name" value="RNI-like"/>
    <property type="match status" value="1"/>
</dbReference>
<proteinExistence type="predicted"/>
<accession>A0A8S3F935</accession>
<organism evidence="1 2">
    <name type="scientific">Rotaria magnacalcarata</name>
    <dbReference type="NCBI Taxonomy" id="392030"/>
    <lineage>
        <taxon>Eukaryota</taxon>
        <taxon>Metazoa</taxon>
        <taxon>Spiralia</taxon>
        <taxon>Gnathifera</taxon>
        <taxon>Rotifera</taxon>
        <taxon>Eurotatoria</taxon>
        <taxon>Bdelloidea</taxon>
        <taxon>Philodinida</taxon>
        <taxon>Philodinidae</taxon>
        <taxon>Rotaria</taxon>
    </lineage>
</organism>
<dbReference type="Pfam" id="PF13516">
    <property type="entry name" value="LRR_6"/>
    <property type="match status" value="3"/>
</dbReference>
<dbReference type="Gene3D" id="3.80.10.10">
    <property type="entry name" value="Ribonuclease Inhibitor"/>
    <property type="match status" value="1"/>
</dbReference>
<name>A0A8S3F935_9BILA</name>
<dbReference type="EMBL" id="CAJOBI010254178">
    <property type="protein sequence ID" value="CAF5109980.1"/>
    <property type="molecule type" value="Genomic_DNA"/>
</dbReference>
<dbReference type="AlphaFoldDB" id="A0A8S3F935"/>
<dbReference type="InterPro" id="IPR001611">
    <property type="entry name" value="Leu-rich_rpt"/>
</dbReference>
<dbReference type="InterPro" id="IPR032675">
    <property type="entry name" value="LRR_dom_sf"/>
</dbReference>
<dbReference type="SMART" id="SM00368">
    <property type="entry name" value="LRR_RI"/>
    <property type="match status" value="2"/>
</dbReference>
<dbReference type="Proteomes" id="UP000676336">
    <property type="component" value="Unassembled WGS sequence"/>
</dbReference>
<protein>
    <submittedName>
        <fullName evidence="1">Uncharacterized protein</fullName>
    </submittedName>
</protein>
<evidence type="ECO:0000313" key="1">
    <source>
        <dbReference type="EMBL" id="CAF5109980.1"/>
    </source>
</evidence>
<feature type="non-terminal residue" evidence="1">
    <location>
        <position position="1"/>
    </location>
</feature>
<gene>
    <name evidence="1" type="ORF">SMN809_LOCUS62055</name>
</gene>
<comment type="caution">
    <text evidence="1">The sequence shown here is derived from an EMBL/GenBank/DDBJ whole genome shotgun (WGS) entry which is preliminary data.</text>
</comment>
<evidence type="ECO:0000313" key="2">
    <source>
        <dbReference type="Proteomes" id="UP000676336"/>
    </source>
</evidence>